<sequence>MNNAPTFFSNNLLYVKQTFFNMLYFELIRASGAGELTSGDLHPAGPLDPVALLTKFKSHSSGTRMSPPLLGTTGIDNAGPFQNREPAQKAQAGCLPTFRAGEQPQGEQPRGEQPQGEQPQGEQPQGEQPQGEQPQEGPAEEDNASSPARRGEPAEGVGPASSCGASITLASPWLPTQGRHPSQQLGDHTPRARRALAALLLGNYSLGTDLLPLPGEAVGRARRGRQEGADAQQRCRRG</sequence>
<dbReference type="KEGG" id="nasi:112398413"/>
<evidence type="ECO:0000313" key="3">
    <source>
        <dbReference type="RefSeq" id="XP_024598700.1"/>
    </source>
</evidence>
<accession>A0A341B7B6</accession>
<gene>
    <name evidence="3" type="primary">LOC112398413</name>
</gene>
<keyword evidence="2" id="KW-1185">Reference proteome</keyword>
<evidence type="ECO:0000313" key="2">
    <source>
        <dbReference type="Proteomes" id="UP000252040"/>
    </source>
</evidence>
<feature type="region of interest" description="Disordered" evidence="1">
    <location>
        <begin position="58"/>
        <end position="189"/>
    </location>
</feature>
<protein>
    <submittedName>
        <fullName evidence="3">Basic salivary proline-rich protein 2-like</fullName>
    </submittedName>
</protein>
<proteinExistence type="predicted"/>
<reference evidence="3" key="1">
    <citation type="submission" date="2025-08" db="UniProtKB">
        <authorList>
            <consortium name="RefSeq"/>
        </authorList>
    </citation>
    <scope>IDENTIFICATION</scope>
    <source>
        <tissue evidence="3">Meat</tissue>
    </source>
</reference>
<dbReference type="GeneID" id="112398413"/>
<dbReference type="AlphaFoldDB" id="A0A341B7B6"/>
<dbReference type="InParanoid" id="A0A341B7B6"/>
<evidence type="ECO:0000256" key="1">
    <source>
        <dbReference type="SAM" id="MobiDB-lite"/>
    </source>
</evidence>
<organism evidence="2 3">
    <name type="scientific">Neophocaena asiaeorientalis asiaeorientalis</name>
    <name type="common">Yangtze finless porpoise</name>
    <name type="synonym">Neophocaena phocaenoides subsp. asiaeorientalis</name>
    <dbReference type="NCBI Taxonomy" id="1706337"/>
    <lineage>
        <taxon>Eukaryota</taxon>
        <taxon>Metazoa</taxon>
        <taxon>Chordata</taxon>
        <taxon>Craniata</taxon>
        <taxon>Vertebrata</taxon>
        <taxon>Euteleostomi</taxon>
        <taxon>Mammalia</taxon>
        <taxon>Eutheria</taxon>
        <taxon>Laurasiatheria</taxon>
        <taxon>Artiodactyla</taxon>
        <taxon>Whippomorpha</taxon>
        <taxon>Cetacea</taxon>
        <taxon>Odontoceti</taxon>
        <taxon>Phocoenidae</taxon>
        <taxon>Neophocaena</taxon>
    </lineage>
</organism>
<dbReference type="Proteomes" id="UP000252040">
    <property type="component" value="Unplaced"/>
</dbReference>
<feature type="compositionally biased region" description="Low complexity" evidence="1">
    <location>
        <begin position="101"/>
        <end position="137"/>
    </location>
</feature>
<feature type="region of interest" description="Disordered" evidence="1">
    <location>
        <begin position="217"/>
        <end position="238"/>
    </location>
</feature>
<dbReference type="RefSeq" id="XP_024598700.1">
    <property type="nucleotide sequence ID" value="XM_024742932.1"/>
</dbReference>
<name>A0A341B7B6_NEOAA</name>